<dbReference type="EMBL" id="FR695872">
    <property type="protein sequence ID" value="CBX29246.1"/>
    <property type="molecule type" value="Genomic_DNA"/>
</dbReference>
<comment type="similarity">
    <text evidence="1">Belongs to the Mg-chelatase subunit H family.</text>
</comment>
<organism evidence="3">
    <name type="scientific">uncultured Desulfobacterium sp</name>
    <dbReference type="NCBI Taxonomy" id="201089"/>
    <lineage>
        <taxon>Bacteria</taxon>
        <taxon>Pseudomonadati</taxon>
        <taxon>Thermodesulfobacteriota</taxon>
        <taxon>Desulfobacteria</taxon>
        <taxon>Desulfobacterales</taxon>
        <taxon>Desulfobacteriaceae</taxon>
        <taxon>Desulfobacterium</taxon>
        <taxon>environmental samples</taxon>
    </lineage>
</organism>
<dbReference type="Pfam" id="PF02514">
    <property type="entry name" value="CobN-Mg_chel"/>
    <property type="match status" value="1"/>
</dbReference>
<dbReference type="InterPro" id="IPR011771">
    <property type="entry name" value="BchH"/>
</dbReference>
<dbReference type="PANTHER" id="PTHR44119">
    <property type="entry name" value="MAGNESIUM-CHELATASE SUBUNIT CHLH, CHLOROPLASTIC"/>
    <property type="match status" value="1"/>
</dbReference>
<feature type="domain" description="CobN/magnesium chelatase" evidence="2">
    <location>
        <begin position="106"/>
        <end position="1242"/>
    </location>
</feature>
<sequence>MKISICAIAWKSHLPLLLRAANGLDWLDIKIFSSTRLNEDPLMIEEAIQELKTADLAFFYRSTEAFWEPIEKELKNIPDLPVVCVGYDPSLWAFSSVKMDVAATCYSYFTLGGEENYANMFRYMGAKVLELEITAEAPKPVPWEGFYHPRASVRHFDTLADYQAWYQPPDDRPTVGMLISRAYWVSESLNVEDTIIGALESKGLNVIPVFSYNVRDDGLGTRSSGQVVRDVFIREDGTARIDALIKLQPFFLESMSGQPDLSDGKNATPGVRLLKELDVPVFGPITAYYKTIEQWEEDGQGIGAGIAWSVALPEFEGIIEPMIVGAGKNSQDEKSGETVEDRVAIAERCARLASRVAQWVRLRRTPVAERKVAFVLHNNPCASVEATVGVGAHLDTLESVARILKDMAAKGYLVNPPETGKELIDTIIERKAISEFRWTTVDEIVSKGGTLGRVNLSDYLKWWETFPEKTRKRISEAWGNPPGEELNGIPPAMVYEDTILVTGVDYGNAVVCVQPKRGCAGPKCDGRVCKILHDPDVPPPHQYLATYRYIEDTFGAHAVVHVGTHGNLEFLPGKGVGLSESCLPDLAIHTLPHLYIYNADNPPEGTIAKRRSYATLVDHMQTVMQQGGLYEGLEELDRLLAEFEQAKITDKGRAHTLEHLIMEGIEKTDLTHEIRYKADNPFAETVRKTHEALGRIRNTQIQDGMHIFGEIPDGDQRVDFINAILRFDAGEKNSLRKIICRVMGLDLAELLKDQGMVHDGFMLSYGQLLEEIEGLGKNVIRELLTSGNGQFKARAAEILGAYMKNPAELELLEGLREHIDDLDLRIDASREIDALQHGFEGGYLPSGPSGLITRGRDDILPTGRNFYSLYPEKVPTLAAYKIGEKLAVALIEKHEKEEGRIPENVAIFWMCTDIMWSDGEGMGQIMSLIGVKPSWLTNGKVNGFEIIPLEELGRPRVDVTIRASGISRDNFYNCLELVDQAIHAVASLDEPEEMNFIRKHALEKIRAENAPPEDLAAWRKATYRVFSSKPGTYMPGVNLAVYASAWKTEADLTDIFVYWNGYAYGKDVFGEESQKELIHSLKSVDVTFNKVVTDEYDLFGCCCYYGTHGGMTAAARNISGKAVKSYYGDTREPENVSVGDLADEIRRVVRTKLLNPKWIEGMKRHGYKGAGDISSRVGRVYGWEATTQEVDDWIFDDIAKTFMLDKENREFFEKNNPWALEEIGRRLLEAESRGLWTADSEVLESLKERYLEIEGCIEEGMGDIKGDFQGGSVDILTTEDVANWDVMMTEVKTKMTAAREIVKKEL</sequence>
<protein>
    <submittedName>
        <fullName evidence="3">Uncharacterized protein MJ1441</fullName>
    </submittedName>
</protein>
<dbReference type="GO" id="GO:0016851">
    <property type="term" value="F:magnesium chelatase activity"/>
    <property type="evidence" value="ECO:0007669"/>
    <property type="project" value="InterPro"/>
</dbReference>
<gene>
    <name evidence="3" type="ORF">N47_J02270</name>
</gene>
<dbReference type="PANTHER" id="PTHR44119:SF7">
    <property type="entry name" value="MAGNESIUM CHELATASE SUBUNIT"/>
    <property type="match status" value="1"/>
</dbReference>
<proteinExistence type="inferred from homology"/>
<evidence type="ECO:0000256" key="1">
    <source>
        <dbReference type="ARBA" id="ARBA00010851"/>
    </source>
</evidence>
<dbReference type="InterPro" id="IPR003672">
    <property type="entry name" value="CobN/Mg_chltase"/>
</dbReference>
<name>E1YFA2_9BACT</name>
<dbReference type="NCBIfam" id="NF004646">
    <property type="entry name" value="PRK05989.2-4"/>
    <property type="match status" value="1"/>
</dbReference>
<dbReference type="GO" id="GO:0015995">
    <property type="term" value="P:chlorophyll biosynthetic process"/>
    <property type="evidence" value="ECO:0007669"/>
    <property type="project" value="InterPro"/>
</dbReference>
<evidence type="ECO:0000313" key="3">
    <source>
        <dbReference type="EMBL" id="CBX29246.1"/>
    </source>
</evidence>
<evidence type="ECO:0000259" key="2">
    <source>
        <dbReference type="Pfam" id="PF02514"/>
    </source>
</evidence>
<dbReference type="CDD" id="cd10150">
    <property type="entry name" value="CobN_like"/>
    <property type="match status" value="1"/>
</dbReference>
<accession>E1YFA2</accession>
<reference evidence="3" key="1">
    <citation type="journal article" date="2011" name="Environ. Microbiol.">
        <title>Genomic insights into the metabolic potential of the polycyclic aromatic hydrocarbon degrading sulfate-reducing Deltaproteobacterium N47.</title>
        <authorList>
            <person name="Bergmann F."/>
            <person name="Selesi D."/>
            <person name="Weinmaier T."/>
            <person name="Tischler P."/>
            <person name="Rattei T."/>
            <person name="Meckenstock R.U."/>
        </authorList>
    </citation>
    <scope>NUCLEOTIDE SEQUENCE</scope>
</reference>
<dbReference type="NCBIfam" id="TIGR02025">
    <property type="entry name" value="BchH"/>
    <property type="match status" value="1"/>
</dbReference>